<keyword evidence="2" id="KW-1185">Reference proteome</keyword>
<reference evidence="1 2" key="1">
    <citation type="submission" date="2023-03" db="EMBL/GenBank/DDBJ databases">
        <title>WGS of Gossypium arboreum.</title>
        <authorList>
            <person name="Yu D."/>
        </authorList>
    </citation>
    <scope>NUCLEOTIDE SEQUENCE [LARGE SCALE GENOMIC DNA]</scope>
    <source>
        <tissue evidence="1">Leaf</tissue>
    </source>
</reference>
<organism evidence="1 2">
    <name type="scientific">Gossypium arboreum</name>
    <name type="common">Tree cotton</name>
    <name type="synonym">Gossypium nanking</name>
    <dbReference type="NCBI Taxonomy" id="29729"/>
    <lineage>
        <taxon>Eukaryota</taxon>
        <taxon>Viridiplantae</taxon>
        <taxon>Streptophyta</taxon>
        <taxon>Embryophyta</taxon>
        <taxon>Tracheophyta</taxon>
        <taxon>Spermatophyta</taxon>
        <taxon>Magnoliopsida</taxon>
        <taxon>eudicotyledons</taxon>
        <taxon>Gunneridae</taxon>
        <taxon>Pentapetalae</taxon>
        <taxon>rosids</taxon>
        <taxon>malvids</taxon>
        <taxon>Malvales</taxon>
        <taxon>Malvaceae</taxon>
        <taxon>Malvoideae</taxon>
        <taxon>Gossypium</taxon>
    </lineage>
</organism>
<protein>
    <submittedName>
        <fullName evidence="1">Uncharacterized protein</fullName>
    </submittedName>
</protein>
<name>A0ABR0NVC6_GOSAR</name>
<sequence>MSPIKFSPPPPLFLLQQFGVRSVDNMAHPNENNLENLNTITNLPTQGFPIGQSDLPLAKCA</sequence>
<comment type="caution">
    <text evidence="1">The sequence shown here is derived from an EMBL/GenBank/DDBJ whole genome shotgun (WGS) entry which is preliminary data.</text>
</comment>
<dbReference type="EMBL" id="JARKNE010000009">
    <property type="protein sequence ID" value="KAK5804444.1"/>
    <property type="molecule type" value="Genomic_DNA"/>
</dbReference>
<proteinExistence type="predicted"/>
<evidence type="ECO:0000313" key="1">
    <source>
        <dbReference type="EMBL" id="KAK5804444.1"/>
    </source>
</evidence>
<accession>A0ABR0NVC6</accession>
<evidence type="ECO:0000313" key="2">
    <source>
        <dbReference type="Proteomes" id="UP001358586"/>
    </source>
</evidence>
<dbReference type="Proteomes" id="UP001358586">
    <property type="component" value="Chromosome 9"/>
</dbReference>
<gene>
    <name evidence="1" type="ORF">PVK06_032093</name>
</gene>